<reference evidence="1 2" key="1">
    <citation type="submission" date="2022-10" db="EMBL/GenBank/DDBJ databases">
        <title>The complete genomes of actinobacterial strains from the NBC collection.</title>
        <authorList>
            <person name="Joergensen T.S."/>
            <person name="Alvarez Arevalo M."/>
            <person name="Sterndorff E.B."/>
            <person name="Faurdal D."/>
            <person name="Vuksanovic O."/>
            <person name="Mourched A.-S."/>
            <person name="Charusanti P."/>
            <person name="Shaw S."/>
            <person name="Blin K."/>
            <person name="Weber T."/>
        </authorList>
    </citation>
    <scope>NUCLEOTIDE SEQUENCE [LARGE SCALE GENOMIC DNA]</scope>
    <source>
        <strain evidence="1 2">NBC 01752</strain>
    </source>
</reference>
<protein>
    <submittedName>
        <fullName evidence="1">Uncharacterized protein</fullName>
    </submittedName>
</protein>
<dbReference type="RefSeq" id="WP_326757450.1">
    <property type="nucleotide sequence ID" value="NZ_CP108011.1"/>
</dbReference>
<evidence type="ECO:0000313" key="1">
    <source>
        <dbReference type="EMBL" id="WSD11885.1"/>
    </source>
</evidence>
<accession>A0ABZ1H148</accession>
<name>A0ABZ1H148_STRPH</name>
<dbReference type="Proteomes" id="UP001340816">
    <property type="component" value="Chromosome"/>
</dbReference>
<gene>
    <name evidence="1" type="ORF">OHB35_00910</name>
</gene>
<keyword evidence="2" id="KW-1185">Reference proteome</keyword>
<organism evidence="1 2">
    <name type="scientific">Streptomyces phaeochromogenes</name>
    <dbReference type="NCBI Taxonomy" id="1923"/>
    <lineage>
        <taxon>Bacteria</taxon>
        <taxon>Bacillati</taxon>
        <taxon>Actinomycetota</taxon>
        <taxon>Actinomycetes</taxon>
        <taxon>Kitasatosporales</taxon>
        <taxon>Streptomycetaceae</taxon>
        <taxon>Streptomyces</taxon>
        <taxon>Streptomyces phaeochromogenes group</taxon>
    </lineage>
</organism>
<proteinExistence type="predicted"/>
<evidence type="ECO:0000313" key="2">
    <source>
        <dbReference type="Proteomes" id="UP001340816"/>
    </source>
</evidence>
<sequence>MPDVLDGTYAAPSDGPLHRRTLLAAAGVGALAVTVGSGHRPTHRVGGLGA</sequence>
<dbReference type="EMBL" id="CP109135">
    <property type="protein sequence ID" value="WSD11885.1"/>
    <property type="molecule type" value="Genomic_DNA"/>
</dbReference>